<reference evidence="3" key="1">
    <citation type="submission" date="2017-09" db="EMBL/GenBank/DDBJ databases">
        <title>Depth-based differentiation of microbial function through sediment-hosted aquifers and enrichment of novel symbionts in the deep terrestrial subsurface.</title>
        <authorList>
            <person name="Probst A.J."/>
            <person name="Ladd B."/>
            <person name="Jarett J.K."/>
            <person name="Geller-Mcgrath D.E."/>
            <person name="Sieber C.M.K."/>
            <person name="Emerson J.B."/>
            <person name="Anantharaman K."/>
            <person name="Thomas B.C."/>
            <person name="Malmstrom R."/>
            <person name="Stieglmeier M."/>
            <person name="Klingl A."/>
            <person name="Woyke T."/>
            <person name="Ryan C.M."/>
            <person name="Banfield J.F."/>
        </authorList>
    </citation>
    <scope>NUCLEOTIDE SEQUENCE [LARGE SCALE GENOMIC DNA]</scope>
</reference>
<dbReference type="SUPFAM" id="SSF46600">
    <property type="entry name" value="C-terminal UvrC-binding domain of UvrB"/>
    <property type="match status" value="1"/>
</dbReference>
<accession>A0A2M8DBJ7</accession>
<gene>
    <name evidence="2" type="ORF">CO083_05400</name>
</gene>
<dbReference type="InterPro" id="IPR001943">
    <property type="entry name" value="UVR_dom"/>
</dbReference>
<feature type="domain" description="UVR" evidence="1">
    <location>
        <begin position="18"/>
        <end position="52"/>
    </location>
</feature>
<dbReference type="EMBL" id="PFTH01000198">
    <property type="protein sequence ID" value="PJB87749.1"/>
    <property type="molecule type" value="Genomic_DNA"/>
</dbReference>
<proteinExistence type="predicted"/>
<evidence type="ECO:0000259" key="1">
    <source>
        <dbReference type="PROSITE" id="PS50151"/>
    </source>
</evidence>
<dbReference type="Proteomes" id="UP000229706">
    <property type="component" value="Unassembled WGS sequence"/>
</dbReference>
<evidence type="ECO:0000313" key="3">
    <source>
        <dbReference type="Proteomes" id="UP000229706"/>
    </source>
</evidence>
<comment type="caution">
    <text evidence="2">The sequence shown here is derived from an EMBL/GenBank/DDBJ whole genome shotgun (WGS) entry which is preliminary data.</text>
</comment>
<dbReference type="PROSITE" id="PS50151">
    <property type="entry name" value="UVR"/>
    <property type="match status" value="1"/>
</dbReference>
<sequence length="52" mass="6289">EKQLDSIKTEGLTPMEQKKIIKKLEREMKNQANEMNFELAIRIRDKVREMKK</sequence>
<dbReference type="AlphaFoldDB" id="A0A2M8DBJ7"/>
<name>A0A2M8DBJ7_9BACT</name>
<dbReference type="InterPro" id="IPR036876">
    <property type="entry name" value="UVR_dom_sf"/>
</dbReference>
<dbReference type="Pfam" id="PF02151">
    <property type="entry name" value="UVR"/>
    <property type="match status" value="1"/>
</dbReference>
<organism evidence="2 3">
    <name type="scientific">Candidatus Roizmanbacteria bacterium CG_4_9_14_0_8_um_filter_34_12</name>
    <dbReference type="NCBI Taxonomy" id="1974840"/>
    <lineage>
        <taxon>Bacteria</taxon>
        <taxon>Candidatus Roizmaniibacteriota</taxon>
    </lineage>
</organism>
<dbReference type="Gene3D" id="4.10.860.10">
    <property type="entry name" value="UVR domain"/>
    <property type="match status" value="1"/>
</dbReference>
<feature type="non-terminal residue" evidence="2">
    <location>
        <position position="1"/>
    </location>
</feature>
<evidence type="ECO:0000313" key="2">
    <source>
        <dbReference type="EMBL" id="PJB87749.1"/>
    </source>
</evidence>
<protein>
    <recommendedName>
        <fullName evidence="1">UVR domain-containing protein</fullName>
    </recommendedName>
</protein>